<proteinExistence type="predicted"/>
<reference evidence="2" key="1">
    <citation type="submission" date="2021-02" db="EMBL/GenBank/DDBJ databases">
        <authorList>
            <person name="Palmer J.M."/>
        </authorList>
    </citation>
    <scope>NUCLEOTIDE SEQUENCE</scope>
    <source>
        <strain evidence="2">SCRP23</strain>
    </source>
</reference>
<feature type="region of interest" description="Disordered" evidence="1">
    <location>
        <begin position="1"/>
        <end position="46"/>
    </location>
</feature>
<keyword evidence="3" id="KW-1185">Reference proteome</keyword>
<evidence type="ECO:0000313" key="2">
    <source>
        <dbReference type="EMBL" id="KAG7377096.1"/>
    </source>
</evidence>
<protein>
    <submittedName>
        <fullName evidence="2">Uncharacterized protein</fullName>
    </submittedName>
</protein>
<name>A0A8T1V812_9STRA</name>
<gene>
    <name evidence="2" type="ORF">PHYBOEH_001122</name>
</gene>
<feature type="compositionally biased region" description="Basic residues" evidence="1">
    <location>
        <begin position="93"/>
        <end position="106"/>
    </location>
</feature>
<dbReference type="OrthoDB" id="166908at2759"/>
<accession>A0A8T1V812</accession>
<evidence type="ECO:0000256" key="1">
    <source>
        <dbReference type="SAM" id="MobiDB-lite"/>
    </source>
</evidence>
<comment type="caution">
    <text evidence="2">The sequence shown here is derived from an EMBL/GenBank/DDBJ whole genome shotgun (WGS) entry which is preliminary data.</text>
</comment>
<organism evidence="2 3">
    <name type="scientific">Phytophthora boehmeriae</name>
    <dbReference type="NCBI Taxonomy" id="109152"/>
    <lineage>
        <taxon>Eukaryota</taxon>
        <taxon>Sar</taxon>
        <taxon>Stramenopiles</taxon>
        <taxon>Oomycota</taxon>
        <taxon>Peronosporomycetes</taxon>
        <taxon>Peronosporales</taxon>
        <taxon>Peronosporaceae</taxon>
        <taxon>Phytophthora</taxon>
    </lineage>
</organism>
<dbReference type="Proteomes" id="UP000693981">
    <property type="component" value="Unassembled WGS sequence"/>
</dbReference>
<dbReference type="EMBL" id="JAGDFL010001216">
    <property type="protein sequence ID" value="KAG7377096.1"/>
    <property type="molecule type" value="Genomic_DNA"/>
</dbReference>
<evidence type="ECO:0000313" key="3">
    <source>
        <dbReference type="Proteomes" id="UP000693981"/>
    </source>
</evidence>
<dbReference type="AlphaFoldDB" id="A0A8T1V812"/>
<feature type="compositionally biased region" description="Polar residues" evidence="1">
    <location>
        <begin position="1"/>
        <end position="10"/>
    </location>
</feature>
<feature type="region of interest" description="Disordered" evidence="1">
    <location>
        <begin position="93"/>
        <end position="126"/>
    </location>
</feature>
<sequence>MSLTSSTPQTIGKKRALSPPDSPEPSVVTPCNVAGHDEDGEETLVEEDPLPHEIASDPALRCRYPSKHCLRARTVKKTGALHSMCAFHRAKANRNQRRLEKRKRLRLTSGEISQSAAPGRRRPLSLPQHDTLQPSTMQLGAFPSGLKTLLDCPTSVLAVDSSRFQSPRAVAMDFEPFRTPAPLLLEDLQELCELVDVNVKQVGVAPSDDELLVQFLL</sequence>